<dbReference type="InterPro" id="IPR014001">
    <property type="entry name" value="Helicase_ATP-bd"/>
</dbReference>
<name>A0A1I0PNQ6_9BACT</name>
<dbReference type="SMART" id="SM00487">
    <property type="entry name" value="DEXDc"/>
    <property type="match status" value="1"/>
</dbReference>
<feature type="domain" description="Helicase ATP-binding" evidence="2">
    <location>
        <begin position="962"/>
        <end position="1217"/>
    </location>
</feature>
<dbReference type="PANTHER" id="PTHR41313">
    <property type="entry name" value="ADENINE-SPECIFIC METHYLTRANSFERASE"/>
    <property type="match status" value="1"/>
</dbReference>
<evidence type="ECO:0000256" key="1">
    <source>
        <dbReference type="SAM" id="MobiDB-lite"/>
    </source>
</evidence>
<feature type="region of interest" description="Disordered" evidence="1">
    <location>
        <begin position="1788"/>
        <end position="1811"/>
    </location>
</feature>
<keyword evidence="4" id="KW-1185">Reference proteome</keyword>
<dbReference type="EMBL" id="FOJG01000001">
    <property type="protein sequence ID" value="SEW16054.1"/>
    <property type="molecule type" value="Genomic_DNA"/>
</dbReference>
<dbReference type="RefSeq" id="WP_143059073.1">
    <property type="nucleotide sequence ID" value="NZ_FOJG01000001.1"/>
</dbReference>
<organism evidence="3 4">
    <name type="scientific">Chitinophaga arvensicola</name>
    <dbReference type="NCBI Taxonomy" id="29529"/>
    <lineage>
        <taxon>Bacteria</taxon>
        <taxon>Pseudomonadati</taxon>
        <taxon>Bacteroidota</taxon>
        <taxon>Chitinophagia</taxon>
        <taxon>Chitinophagales</taxon>
        <taxon>Chitinophagaceae</taxon>
        <taxon>Chitinophaga</taxon>
    </lineage>
</organism>
<proteinExistence type="predicted"/>
<dbReference type="SUPFAM" id="SSF53335">
    <property type="entry name" value="S-adenosyl-L-methionine-dependent methyltransferases"/>
    <property type="match status" value="1"/>
</dbReference>
<protein>
    <recommendedName>
        <fullName evidence="2">Helicase ATP-binding domain-containing protein</fullName>
    </recommendedName>
</protein>
<reference evidence="4" key="1">
    <citation type="submission" date="2016-10" db="EMBL/GenBank/DDBJ databases">
        <authorList>
            <person name="Varghese N."/>
            <person name="Submissions S."/>
        </authorList>
    </citation>
    <scope>NUCLEOTIDE SEQUENCE [LARGE SCALE GENOMIC DNA]</scope>
    <source>
        <strain evidence="4">DSM 3695</strain>
    </source>
</reference>
<dbReference type="Gene3D" id="3.40.50.150">
    <property type="entry name" value="Vaccinia Virus protein VP39"/>
    <property type="match status" value="1"/>
</dbReference>
<gene>
    <name evidence="3" type="ORF">SAMN04488122_0889</name>
</gene>
<dbReference type="InterPro" id="IPR029063">
    <property type="entry name" value="SAM-dependent_MTases_sf"/>
</dbReference>
<dbReference type="PANTHER" id="PTHR41313:SF1">
    <property type="entry name" value="DNA METHYLASE ADENINE-SPECIFIC DOMAIN-CONTAINING PROTEIN"/>
    <property type="match status" value="1"/>
</dbReference>
<accession>A0A1I0PNQ6</accession>
<evidence type="ECO:0000259" key="2">
    <source>
        <dbReference type="PROSITE" id="PS51192"/>
    </source>
</evidence>
<dbReference type="OrthoDB" id="9815272at2"/>
<dbReference type="PRINTS" id="PR00507">
    <property type="entry name" value="N12N6MTFRASE"/>
</dbReference>
<dbReference type="InterPro" id="IPR027417">
    <property type="entry name" value="P-loop_NTPase"/>
</dbReference>
<dbReference type="InterPro" id="IPR052933">
    <property type="entry name" value="DNA_Protect_Modify"/>
</dbReference>
<dbReference type="PROSITE" id="PS51192">
    <property type="entry name" value="HELICASE_ATP_BIND_1"/>
    <property type="match status" value="1"/>
</dbReference>
<dbReference type="Proteomes" id="UP000199310">
    <property type="component" value="Unassembled WGS sequence"/>
</dbReference>
<feature type="compositionally biased region" description="Low complexity" evidence="1">
    <location>
        <begin position="1788"/>
        <end position="1802"/>
    </location>
</feature>
<sequence length="1849" mass="208085">MSVSISHIIEQNRLAIRYALLHRRGNQVTPAMVQELEKYQGFGAVKQVLYGPDSEESWLKQGASTNDMQYYRQIHQLYNTIGIHFSDEQYKDVCESIRSSALSAFYTPPIIPEAIYKALSQNGISPSHMLEPSAGAGIFIKKAIEHFPTLVSITAVEKDIISGYVLKAISSSWPVKSQVHIIGFEEVNVAATPYHDLIISNTPFGAYGVFDRNFPRGILTNKIHNYFFVKGLDHLPDGGMLAFITTAGFLNSPGNEDARQYLFKSADFVSVAVLPDNLMESAGVLASMHLLVVQKNSNKASLTDEELLLSTSLIRSNENGEFHYNAYLDRHPNVVLGDRQVASHNQYGKPSAGNFQDGDMAIMAGKLTELLSADLKERFQLATFKAIHQVAPKPATDQKLIYLPPPPAVATAASSTQLGMFDADFAGQSDLAQPYLNKNDRSLVDARTASIAAKLSTTDRPEHDSIVLLKAKTLTKNLYLYKLYSNLGGISVSDKWQSGSQLLKSLETLKKKLEAYPNTFIYNGDRSLEHNFGLNATEGLSKPSVPYYHQYGKVEPNYKNGMLVEHHGKIGHLSKVEHETNTAEFSPLFTTAEDEKKLRAYIDLRDSYHFIYRNEAELQLPMDDSRHRLNSIYQRFVDQYGVFNSDDNKRLVLNDAFGFEMLSSLEVRTSDGFVRSDIFREPVSIRKAALLDYYNAADTLPVCLNQRGRVDLKYMSSLCGLDPELVREALGDKVYFDPAKKAFVTSEEYLSGNVVEKMERVTDALKGNPGDSELQRSLQAITLVQPESVPFEILDFNLGERWIPRQYYDQYASSVFDVETTVHYFESMDTFKVVPSSRNGKILEEYAVRTRDGEVMYGSTTFEHALENTYPHFTYKDISDRRIPDAEANALAFQKIETIREGFKTWLNLQSVEVKLDMETRYNRIYNSVVLRNYDGSHLNFIDLDLNALGYPEIRPIQRDAVWRVMSQEGGVIDYDTGLGKTLIAAMASHEMARLKLSTKNLILGLKSNITAIAQEYRSAYPNAKILFAGKDDFTPKERQRMLFEIKNGNWEAVIITHDQFLKLDQSLDIQQKILRHELRMVSKDLSTVTELGGDISKKMLKGLERRKDNLSGRLKYTMERIKSRTDKDIFFDDLNIGHIFLDESHHFKNLGFTTRHNRVAGLGNPDGSQKAWSLLMALRTLQESKGKDLQATFLTATPLSNSLTELYLIFKYLRPRELARQQLENFDGWAAVYAKQSSEFEISVTGAIKSKARYRHFIKIPELLKTYNEIAEHKTAEQAGIALPTIEEKLIDIQPTPDQAEFIKKLVVFAETGNASQLRLLRGATGDQDAARMLLATTYAQKMSLDMRLINELLYDEHPGNKINIAATNIAAIYRETSPDRGVQLVFSDLGVPKPDQFNVYDELKRVLVEVHGLPAKEISFIHDWSDKSKDKNKKAVNEGHIRVLIGSTYKAGTGNNFQRRLIATHHLDIPYRPTDLRQRTGRMRRPGNMIAAKYGNKVRSFIYAVVGSLDAFKFNLLKLKDEFLYQTRASNISVRSFDEGVMDAEGTINYAAYVAVLSGNTDLLEKSKVERQIMMLQVYKAAQSREAANARFELVYLKKNLEAEVSACQKLVTDKECFDSAVRFDSENNRVNQVVIPIASKDPEEIGKYFLQQIYDASIIKGQEREIGTLYGFSMVAIGGNEGKIDTPPNRLFAKSPHTGLKYSVTNGIPNFSNLKLAARYFLFALDRLTDLISQHQQRIDKGNDRAAVLSQMVDRPFEKEPELSALRTQHAALVVKLAQQAEAEQAQQQTTLSETSSLTPPSNLVEQPVPEPALVGVSTHHPSLSSLQLSKRVTIRPTGTAGPGIS</sequence>
<evidence type="ECO:0000313" key="4">
    <source>
        <dbReference type="Proteomes" id="UP000199310"/>
    </source>
</evidence>
<dbReference type="SUPFAM" id="SSF52540">
    <property type="entry name" value="P-loop containing nucleoside triphosphate hydrolases"/>
    <property type="match status" value="2"/>
</dbReference>
<evidence type="ECO:0000313" key="3">
    <source>
        <dbReference type="EMBL" id="SEW16054.1"/>
    </source>
</evidence>
<dbReference type="STRING" id="29529.SAMN04488122_0889"/>
<dbReference type="Gene3D" id="3.40.50.300">
    <property type="entry name" value="P-loop containing nucleotide triphosphate hydrolases"/>
    <property type="match status" value="2"/>
</dbReference>